<feature type="transmembrane region" description="Helical" evidence="11">
    <location>
        <begin position="237"/>
        <end position="255"/>
    </location>
</feature>
<accession>A0A5B9Q649</accession>
<dbReference type="SUPFAM" id="SSF81648">
    <property type="entry name" value="a domain/subunit of cytochrome bc1 complex (Ubiquinol-cytochrome c reductase)"/>
    <property type="match status" value="1"/>
</dbReference>
<dbReference type="PROSITE" id="PS51003">
    <property type="entry name" value="CYTB_CTER"/>
    <property type="match status" value="1"/>
</dbReference>
<organism evidence="15 16">
    <name type="scientific">Bythopirellula goksoeyrii</name>
    <dbReference type="NCBI Taxonomy" id="1400387"/>
    <lineage>
        <taxon>Bacteria</taxon>
        <taxon>Pseudomonadati</taxon>
        <taxon>Planctomycetota</taxon>
        <taxon>Planctomycetia</taxon>
        <taxon>Pirellulales</taxon>
        <taxon>Lacipirellulaceae</taxon>
        <taxon>Bythopirellula</taxon>
    </lineage>
</organism>
<feature type="transmembrane region" description="Helical" evidence="11">
    <location>
        <begin position="38"/>
        <end position="62"/>
    </location>
</feature>
<dbReference type="SUPFAM" id="SSF46626">
    <property type="entry name" value="Cytochrome c"/>
    <property type="match status" value="2"/>
</dbReference>
<evidence type="ECO:0000259" key="14">
    <source>
        <dbReference type="PROSITE" id="PS51007"/>
    </source>
</evidence>
<keyword evidence="4 11" id="KW-0812">Transmembrane</keyword>
<feature type="transmembrane region" description="Helical" evidence="11">
    <location>
        <begin position="322"/>
        <end position="343"/>
    </location>
</feature>
<feature type="transmembrane region" description="Helical" evidence="11">
    <location>
        <begin position="92"/>
        <end position="110"/>
    </location>
</feature>
<evidence type="ECO:0000259" key="12">
    <source>
        <dbReference type="PROSITE" id="PS51002"/>
    </source>
</evidence>
<keyword evidence="2" id="KW-0813">Transport</keyword>
<evidence type="ECO:0000256" key="11">
    <source>
        <dbReference type="SAM" id="Phobius"/>
    </source>
</evidence>
<dbReference type="PANTHER" id="PTHR19271">
    <property type="entry name" value="CYTOCHROME B"/>
    <property type="match status" value="1"/>
</dbReference>
<feature type="transmembrane region" description="Helical" evidence="11">
    <location>
        <begin position="294"/>
        <end position="315"/>
    </location>
</feature>
<evidence type="ECO:0000256" key="5">
    <source>
        <dbReference type="ARBA" id="ARBA00022723"/>
    </source>
</evidence>
<dbReference type="Gene3D" id="1.10.760.10">
    <property type="entry name" value="Cytochrome c-like domain"/>
    <property type="match status" value="1"/>
</dbReference>
<dbReference type="InterPro" id="IPR005797">
    <property type="entry name" value="Cyt_b/b6_N"/>
</dbReference>
<evidence type="ECO:0000256" key="2">
    <source>
        <dbReference type="ARBA" id="ARBA00022448"/>
    </source>
</evidence>
<gene>
    <name evidence="15" type="primary">qcrB_1</name>
    <name evidence="15" type="ORF">Pr1d_04110</name>
</gene>
<dbReference type="PANTHER" id="PTHR19271:SF16">
    <property type="entry name" value="CYTOCHROME B"/>
    <property type="match status" value="1"/>
</dbReference>
<keyword evidence="3 10" id="KW-0349">Heme</keyword>
<dbReference type="InterPro" id="IPR036909">
    <property type="entry name" value="Cyt_c-like_dom_sf"/>
</dbReference>
<keyword evidence="5 10" id="KW-0479">Metal-binding</keyword>
<evidence type="ECO:0000256" key="7">
    <source>
        <dbReference type="ARBA" id="ARBA00022989"/>
    </source>
</evidence>
<proteinExistence type="predicted"/>
<dbReference type="GO" id="GO:0009055">
    <property type="term" value="F:electron transfer activity"/>
    <property type="evidence" value="ECO:0007669"/>
    <property type="project" value="InterPro"/>
</dbReference>
<dbReference type="InterPro" id="IPR009056">
    <property type="entry name" value="Cyt_c-like_dom"/>
</dbReference>
<dbReference type="RefSeq" id="WP_148071954.1">
    <property type="nucleotide sequence ID" value="NZ_CP042913.1"/>
</dbReference>
<evidence type="ECO:0000256" key="8">
    <source>
        <dbReference type="ARBA" id="ARBA00023004"/>
    </source>
</evidence>
<feature type="domain" description="Cytochrome c" evidence="14">
    <location>
        <begin position="551"/>
        <end position="651"/>
    </location>
</feature>
<dbReference type="Pfam" id="PF13631">
    <property type="entry name" value="Cytochrom_B_N_2"/>
    <property type="match status" value="1"/>
</dbReference>
<dbReference type="InterPro" id="IPR005798">
    <property type="entry name" value="Cyt_b/b6_C"/>
</dbReference>
<dbReference type="InterPro" id="IPR016174">
    <property type="entry name" value="Di-haem_cyt_TM"/>
</dbReference>
<dbReference type="Pfam" id="PF00032">
    <property type="entry name" value="Cytochrom_B_C"/>
    <property type="match status" value="1"/>
</dbReference>
<dbReference type="InterPro" id="IPR027387">
    <property type="entry name" value="Cytb/b6-like_sf"/>
</dbReference>
<dbReference type="OrthoDB" id="9804503at2"/>
<keyword evidence="9 11" id="KW-0472">Membrane</keyword>
<keyword evidence="8 10" id="KW-0408">Iron</keyword>
<keyword evidence="7 11" id="KW-1133">Transmembrane helix</keyword>
<dbReference type="PROSITE" id="PS51007">
    <property type="entry name" value="CYTC"/>
    <property type="match status" value="2"/>
</dbReference>
<reference evidence="15 16" key="1">
    <citation type="submission" date="2019-08" db="EMBL/GenBank/DDBJ databases">
        <title>Deep-cultivation of Planctomycetes and their phenomic and genomic characterization uncovers novel biology.</title>
        <authorList>
            <person name="Wiegand S."/>
            <person name="Jogler M."/>
            <person name="Boedeker C."/>
            <person name="Pinto D."/>
            <person name="Vollmers J."/>
            <person name="Rivas-Marin E."/>
            <person name="Kohn T."/>
            <person name="Peeters S.H."/>
            <person name="Heuer A."/>
            <person name="Rast P."/>
            <person name="Oberbeckmann S."/>
            <person name="Bunk B."/>
            <person name="Jeske O."/>
            <person name="Meyerdierks A."/>
            <person name="Storesund J.E."/>
            <person name="Kallscheuer N."/>
            <person name="Luecker S."/>
            <person name="Lage O.M."/>
            <person name="Pohl T."/>
            <person name="Merkel B.J."/>
            <person name="Hornburger P."/>
            <person name="Mueller R.-W."/>
            <person name="Bruemmer F."/>
            <person name="Labrenz M."/>
            <person name="Spormann A.M."/>
            <person name="Op den Camp H."/>
            <person name="Overmann J."/>
            <person name="Amann R."/>
            <person name="Jetten M.S.M."/>
            <person name="Mascher T."/>
            <person name="Medema M.H."/>
            <person name="Devos D.P."/>
            <person name="Kaster A.-K."/>
            <person name="Ovreas L."/>
            <person name="Rohde M."/>
            <person name="Galperin M.Y."/>
            <person name="Jogler C."/>
        </authorList>
    </citation>
    <scope>NUCLEOTIDE SEQUENCE [LARGE SCALE GENOMIC DNA]</scope>
    <source>
        <strain evidence="15 16">Pr1d</strain>
    </source>
</reference>
<evidence type="ECO:0000256" key="9">
    <source>
        <dbReference type="ARBA" id="ARBA00023136"/>
    </source>
</evidence>
<evidence type="ECO:0000313" key="15">
    <source>
        <dbReference type="EMBL" id="QEG33150.1"/>
    </source>
</evidence>
<name>A0A5B9Q649_9BACT</name>
<feature type="domain" description="Cytochrome c" evidence="14">
    <location>
        <begin position="404"/>
        <end position="528"/>
    </location>
</feature>
<protein>
    <submittedName>
        <fullName evidence="15">Menaquinol-cytochrome c reductase cytochrome b subunit</fullName>
    </submittedName>
</protein>
<feature type="domain" description="Cytochrome b/b6 C-terminal region profile" evidence="13">
    <location>
        <begin position="218"/>
        <end position="317"/>
    </location>
</feature>
<comment type="subcellular location">
    <subcellularLocation>
        <location evidence="1">Membrane</location>
        <topology evidence="1">Multi-pass membrane protein</topology>
    </subcellularLocation>
</comment>
<keyword evidence="16" id="KW-1185">Reference proteome</keyword>
<dbReference type="Gene3D" id="1.20.810.10">
    <property type="entry name" value="Cytochrome Bc1 Complex, Chain C"/>
    <property type="match status" value="1"/>
</dbReference>
<dbReference type="AlphaFoldDB" id="A0A5B9Q649"/>
<evidence type="ECO:0000256" key="6">
    <source>
        <dbReference type="ARBA" id="ARBA00022982"/>
    </source>
</evidence>
<feature type="transmembrane region" description="Helical" evidence="11">
    <location>
        <begin position="188"/>
        <end position="210"/>
    </location>
</feature>
<dbReference type="PROSITE" id="PS51002">
    <property type="entry name" value="CYTB_NTER"/>
    <property type="match status" value="1"/>
</dbReference>
<evidence type="ECO:0000313" key="16">
    <source>
        <dbReference type="Proteomes" id="UP000323917"/>
    </source>
</evidence>
<dbReference type="GO" id="GO:0022904">
    <property type="term" value="P:respiratory electron transport chain"/>
    <property type="evidence" value="ECO:0007669"/>
    <property type="project" value="InterPro"/>
</dbReference>
<dbReference type="GO" id="GO:0016020">
    <property type="term" value="C:membrane"/>
    <property type="evidence" value="ECO:0007669"/>
    <property type="project" value="UniProtKB-SubCell"/>
</dbReference>
<sequence>MSSHLRSLVDWLDDRTGVRSLLHEALYERVPGGARWRYVWGSTLVIAFVAQMITGTFLWMAYSPSTQTAWESVFYIQYEMPGGWLLRGLHHYMAHAMVVLLAIHFAQVVWDGAYRAPRELNFVIGVALMLVVFGLSLTGYLLPWDQKGYWATSVGTNLASQAPIVGPEVKKLAIGGVDYGHHTLTRFLALHAGVLPGLLIALLVPHIALFRRHGLHATEPLKGPDAMFWPDQLLKDSVAALGVLAAVLALTIYSGEAELTAPADPATPYNAARPEWYFLFLFQFLKWFPGELEVWGAFVIPGAVVTLLFLMPWIGRSRGGHLFNVGLLVVLLGGIILLTAQAIRDDYFATWYERTEANSDKYDASQAFLDAKQEAEHEAERVIALAQSPEKIPPTGALTLMAEDPFLQGPKLFTQHCAGCHTHEVDGRHKFDIEFDPKEFSRTAQNFGLNLVEIISPKPTAPNLWGVGDKLWMQSFMSPQLITDRNHFGYENSPFAQGEMVSFIQEAHGEELSEEERKAVDEAFASISIALWLDAGTTRLVHPDGLKELEEQATRGRELIAGGLAEVLESGMSCIDCHKYHDEGELGSAPDLTGYMSREWMIEFIRNPASERFYGEYNDRMPAFAPHDDPRMNQLDDKAIGLIVDWLRGDWVMPETVEAPLSD</sequence>
<evidence type="ECO:0000256" key="1">
    <source>
        <dbReference type="ARBA" id="ARBA00004141"/>
    </source>
</evidence>
<dbReference type="GO" id="GO:0020037">
    <property type="term" value="F:heme binding"/>
    <property type="evidence" value="ECO:0007669"/>
    <property type="project" value="InterPro"/>
</dbReference>
<dbReference type="KEGG" id="bgok:Pr1d_04110"/>
<dbReference type="Proteomes" id="UP000323917">
    <property type="component" value="Chromosome"/>
</dbReference>
<dbReference type="GO" id="GO:0016491">
    <property type="term" value="F:oxidoreductase activity"/>
    <property type="evidence" value="ECO:0007669"/>
    <property type="project" value="InterPro"/>
</dbReference>
<feature type="transmembrane region" description="Helical" evidence="11">
    <location>
        <begin position="122"/>
        <end position="142"/>
    </location>
</feature>
<dbReference type="EMBL" id="CP042913">
    <property type="protein sequence ID" value="QEG33150.1"/>
    <property type="molecule type" value="Genomic_DNA"/>
</dbReference>
<keyword evidence="6" id="KW-0249">Electron transport</keyword>
<evidence type="ECO:0000256" key="3">
    <source>
        <dbReference type="ARBA" id="ARBA00022617"/>
    </source>
</evidence>
<dbReference type="InterPro" id="IPR036150">
    <property type="entry name" value="Cyt_b/b6_C_sf"/>
</dbReference>
<dbReference type="SUPFAM" id="SSF81342">
    <property type="entry name" value="Transmembrane di-heme cytochromes"/>
    <property type="match status" value="1"/>
</dbReference>
<dbReference type="GO" id="GO:0046872">
    <property type="term" value="F:metal ion binding"/>
    <property type="evidence" value="ECO:0007669"/>
    <property type="project" value="UniProtKB-KW"/>
</dbReference>
<evidence type="ECO:0000256" key="10">
    <source>
        <dbReference type="PROSITE-ProRule" id="PRU00433"/>
    </source>
</evidence>
<feature type="domain" description="Cytochrome b/b6 N-terminal region profile" evidence="12">
    <location>
        <begin position="8"/>
        <end position="219"/>
    </location>
</feature>
<evidence type="ECO:0000256" key="4">
    <source>
        <dbReference type="ARBA" id="ARBA00022692"/>
    </source>
</evidence>
<evidence type="ECO:0000259" key="13">
    <source>
        <dbReference type="PROSITE" id="PS51003"/>
    </source>
</evidence>